<name>A0A2S6IGC6_9FLAO</name>
<evidence type="ECO:0000313" key="1">
    <source>
        <dbReference type="EMBL" id="PPK93268.1"/>
    </source>
</evidence>
<dbReference type="InterPro" id="IPR006626">
    <property type="entry name" value="PbH1"/>
</dbReference>
<evidence type="ECO:0000313" key="2">
    <source>
        <dbReference type="Proteomes" id="UP000239002"/>
    </source>
</evidence>
<keyword evidence="2" id="KW-1185">Reference proteome</keyword>
<dbReference type="SUPFAM" id="SSF51126">
    <property type="entry name" value="Pectin lyase-like"/>
    <property type="match status" value="1"/>
</dbReference>
<dbReference type="SMART" id="SM00710">
    <property type="entry name" value="PbH1"/>
    <property type="match status" value="3"/>
</dbReference>
<dbReference type="Proteomes" id="UP000239002">
    <property type="component" value="Unassembled WGS sequence"/>
</dbReference>
<dbReference type="GO" id="GO:0016829">
    <property type="term" value="F:lyase activity"/>
    <property type="evidence" value="ECO:0007669"/>
    <property type="project" value="UniProtKB-KW"/>
</dbReference>
<dbReference type="InterPro" id="IPR012334">
    <property type="entry name" value="Pectin_lyas_fold"/>
</dbReference>
<accession>A0A2S6IGC6</accession>
<protein>
    <submittedName>
        <fullName evidence="1">Parallel beta helix pectate lyase-like protein</fullName>
    </submittedName>
</protein>
<sequence>MPMHFDEIRDNWNNREFENIVKEYNPVEVSDYLPIGHLKDGSVDYTEFVNRALKLNSSVIFPDFPILINHTGCKLKSNQNLIFRKESLLILSPNNKKAYAILDLKNIENVNIFNPSLQGDRFQHSGAGEWGMGISIKSAKNILISNPTIRDCWGDGIYVGTYNGGNSSQNIQIKNGVIDRNRRNGISVINIDGLNIQGTLIKNTYGIAPQSAIQIEPNNNNDKLKNIKIKDVITVDNKFAGIFINTTRLQGAVDSIGIEIFDFKNYNSKFGIGYVSLDKISTKGLKGVLGIDGFVNTNSTQAFHSSKIANNDIVQIHIKVSDSVTLQSVSALESIENLRINTN</sequence>
<keyword evidence="1" id="KW-0456">Lyase</keyword>
<dbReference type="InterPro" id="IPR011050">
    <property type="entry name" value="Pectin_lyase_fold/virulence"/>
</dbReference>
<comment type="caution">
    <text evidence="1">The sequence shown here is derived from an EMBL/GenBank/DDBJ whole genome shotgun (WGS) entry which is preliminary data.</text>
</comment>
<gene>
    <name evidence="1" type="ORF">LY01_02553</name>
</gene>
<proteinExistence type="predicted"/>
<dbReference type="AlphaFoldDB" id="A0A2S6IGC6"/>
<reference evidence="1 2" key="1">
    <citation type="submission" date="2018-02" db="EMBL/GenBank/DDBJ databases">
        <title>Genomic Encyclopedia of Archaeal and Bacterial Type Strains, Phase II (KMG-II): from individual species to whole genera.</title>
        <authorList>
            <person name="Goeker M."/>
        </authorList>
    </citation>
    <scope>NUCLEOTIDE SEQUENCE [LARGE SCALE GENOMIC DNA]</scope>
    <source>
        <strain evidence="1 2">DSM 16809</strain>
    </source>
</reference>
<dbReference type="Gene3D" id="2.160.20.10">
    <property type="entry name" value="Single-stranded right-handed beta-helix, Pectin lyase-like"/>
    <property type="match status" value="1"/>
</dbReference>
<organism evidence="1 2">
    <name type="scientific">Nonlabens xylanidelens</name>
    <dbReference type="NCBI Taxonomy" id="191564"/>
    <lineage>
        <taxon>Bacteria</taxon>
        <taxon>Pseudomonadati</taxon>
        <taxon>Bacteroidota</taxon>
        <taxon>Flavobacteriia</taxon>
        <taxon>Flavobacteriales</taxon>
        <taxon>Flavobacteriaceae</taxon>
        <taxon>Nonlabens</taxon>
    </lineage>
</organism>
<dbReference type="EMBL" id="PTJE01000007">
    <property type="protein sequence ID" value="PPK93268.1"/>
    <property type="molecule type" value="Genomic_DNA"/>
</dbReference>